<dbReference type="Gene3D" id="3.30.2010.10">
    <property type="entry name" value="Metalloproteases ('zincins'), catalytic domain"/>
    <property type="match status" value="1"/>
</dbReference>
<dbReference type="Pfam" id="PF01435">
    <property type="entry name" value="Peptidase_M48"/>
    <property type="match status" value="1"/>
</dbReference>
<feature type="domain" description="Peptidase M48" evidence="14">
    <location>
        <begin position="65"/>
        <end position="277"/>
    </location>
</feature>
<dbReference type="PANTHER" id="PTHR43221:SF1">
    <property type="entry name" value="PROTEASE HTPX"/>
    <property type="match status" value="1"/>
</dbReference>
<gene>
    <name evidence="12" type="primary">htpX</name>
    <name evidence="15" type="ordered locus">RPB_4635</name>
</gene>
<evidence type="ECO:0000256" key="9">
    <source>
        <dbReference type="ARBA" id="ARBA00022989"/>
    </source>
</evidence>
<keyword evidence="12" id="KW-0997">Cell inner membrane</keyword>
<feature type="region of interest" description="Disordered" evidence="13">
    <location>
        <begin position="282"/>
        <end position="316"/>
    </location>
</feature>
<dbReference type="HOGENOM" id="CLU_042266_3_0_5"/>
<comment type="similarity">
    <text evidence="2 12">Belongs to the peptidase M48B family.</text>
</comment>
<dbReference type="CDD" id="cd07336">
    <property type="entry name" value="M48B_HtpX_like"/>
    <property type="match status" value="1"/>
</dbReference>
<feature type="active site" evidence="12">
    <location>
        <position position="131"/>
    </location>
</feature>
<comment type="subcellular location">
    <subcellularLocation>
        <location evidence="12">Cell inner membrane</location>
        <topology evidence="12">Multi-pass membrane protein</topology>
    </subcellularLocation>
    <subcellularLocation>
        <location evidence="1">Cell membrane</location>
        <topology evidence="1">Multi-pass membrane protein</topology>
    </subcellularLocation>
</comment>
<feature type="transmembrane region" description="Helical" evidence="12">
    <location>
        <begin position="141"/>
        <end position="163"/>
    </location>
</feature>
<feature type="binding site" evidence="12">
    <location>
        <position position="134"/>
    </location>
    <ligand>
        <name>Zn(2+)</name>
        <dbReference type="ChEBI" id="CHEBI:29105"/>
        <note>catalytic</note>
    </ligand>
</feature>
<reference evidence="15 16" key="1">
    <citation type="submission" date="2006-01" db="EMBL/GenBank/DDBJ databases">
        <title>Complete sequence of Rhodopseudomonas palustris HaA2.</title>
        <authorList>
            <consortium name="US DOE Joint Genome Institute"/>
            <person name="Copeland A."/>
            <person name="Lucas S."/>
            <person name="Lapidus A."/>
            <person name="Barry K."/>
            <person name="Detter J.C."/>
            <person name="Glavina T."/>
            <person name="Hammon N."/>
            <person name="Israni S."/>
            <person name="Pitluck S."/>
            <person name="Chain P."/>
            <person name="Malfatti S."/>
            <person name="Shin M."/>
            <person name="Vergez L."/>
            <person name="Schmutz J."/>
            <person name="Larimer F."/>
            <person name="Land M."/>
            <person name="Hauser L."/>
            <person name="Pelletier D.A."/>
            <person name="Kyrpides N."/>
            <person name="Anderson I."/>
            <person name="Oda Y."/>
            <person name="Harwood C.S."/>
            <person name="Richardson P."/>
        </authorList>
    </citation>
    <scope>NUCLEOTIDE SEQUENCE [LARGE SCALE GENOMIC DNA]</scope>
    <source>
        <strain evidence="15 16">HaA2</strain>
    </source>
</reference>
<dbReference type="InterPro" id="IPR001915">
    <property type="entry name" value="Peptidase_M48"/>
</dbReference>
<keyword evidence="3 12" id="KW-1003">Cell membrane</keyword>
<accession>Q2IR42</accession>
<evidence type="ECO:0000256" key="13">
    <source>
        <dbReference type="SAM" id="MobiDB-lite"/>
    </source>
</evidence>
<dbReference type="PANTHER" id="PTHR43221">
    <property type="entry name" value="PROTEASE HTPX"/>
    <property type="match status" value="1"/>
</dbReference>
<protein>
    <recommendedName>
        <fullName evidence="12">Protease HtpX homolog</fullName>
        <ecNumber evidence="12">3.4.24.-</ecNumber>
    </recommendedName>
</protein>
<dbReference type="AlphaFoldDB" id="Q2IR42"/>
<feature type="compositionally biased region" description="Basic and acidic residues" evidence="13">
    <location>
        <begin position="307"/>
        <end position="316"/>
    </location>
</feature>
<keyword evidence="4 12" id="KW-0645">Protease</keyword>
<dbReference type="GO" id="GO:0008270">
    <property type="term" value="F:zinc ion binding"/>
    <property type="evidence" value="ECO:0007669"/>
    <property type="project" value="UniProtKB-UniRule"/>
</dbReference>
<feature type="transmembrane region" description="Helical" evidence="12">
    <location>
        <begin position="175"/>
        <end position="192"/>
    </location>
</feature>
<keyword evidence="6 12" id="KW-0479">Metal-binding</keyword>
<evidence type="ECO:0000256" key="12">
    <source>
        <dbReference type="HAMAP-Rule" id="MF_00188"/>
    </source>
</evidence>
<evidence type="ECO:0000313" key="15">
    <source>
        <dbReference type="EMBL" id="ABD09318.1"/>
    </source>
</evidence>
<organism evidence="15 16">
    <name type="scientific">Rhodopseudomonas palustris (strain HaA2)</name>
    <dbReference type="NCBI Taxonomy" id="316058"/>
    <lineage>
        <taxon>Bacteria</taxon>
        <taxon>Pseudomonadati</taxon>
        <taxon>Pseudomonadota</taxon>
        <taxon>Alphaproteobacteria</taxon>
        <taxon>Hyphomicrobiales</taxon>
        <taxon>Nitrobacteraceae</taxon>
        <taxon>Rhodopseudomonas</taxon>
    </lineage>
</organism>
<evidence type="ECO:0000256" key="3">
    <source>
        <dbReference type="ARBA" id="ARBA00022475"/>
    </source>
</evidence>
<sequence>MSYFKTAMLLAGMTALFMGVGYLIGGASGAMIALVVAAAMNIFTYWNSDRMVLSMYGAQQVDERSAPDLVRMVAELAGRAGLPMPRVFIMDNPQPNAFATGRNPENAAVAVTTGLMQSLSREELAGVVAHELAHIKNHDTLLMTITATIAGAISMVAQFGMFFGGNRENNNGPGLIGSIALMILAPLGAMLVQMAISRTREYAADEMGARICGQPMWLASALGRIENAAHQVPNYEAERAPATAHMFIINPLSGQGMDNLFSTHPATANRVAALQRLAGEIGGGGASFGRPTPSPRGPWSGAPRGSGEPRARGPWG</sequence>
<feature type="binding site" evidence="12">
    <location>
        <position position="201"/>
    </location>
    <ligand>
        <name>Zn(2+)</name>
        <dbReference type="ChEBI" id="CHEBI:29105"/>
        <note>catalytic</note>
    </ligand>
</feature>
<dbReference type="GO" id="GO:0006508">
    <property type="term" value="P:proteolysis"/>
    <property type="evidence" value="ECO:0007669"/>
    <property type="project" value="UniProtKB-KW"/>
</dbReference>
<dbReference type="NCBIfam" id="NF002826">
    <property type="entry name" value="PRK03001.1"/>
    <property type="match status" value="1"/>
</dbReference>
<keyword evidence="11 12" id="KW-0472">Membrane</keyword>
<proteinExistence type="inferred from homology"/>
<evidence type="ECO:0000256" key="1">
    <source>
        <dbReference type="ARBA" id="ARBA00004651"/>
    </source>
</evidence>
<dbReference type="GO" id="GO:0005886">
    <property type="term" value="C:plasma membrane"/>
    <property type="evidence" value="ECO:0007669"/>
    <property type="project" value="UniProtKB-SubCell"/>
</dbReference>
<evidence type="ECO:0000313" key="16">
    <source>
        <dbReference type="Proteomes" id="UP000008809"/>
    </source>
</evidence>
<dbReference type="InterPro" id="IPR050083">
    <property type="entry name" value="HtpX_protease"/>
</dbReference>
<dbReference type="InterPro" id="IPR022919">
    <property type="entry name" value="Pept_M48_protease_HtpX"/>
</dbReference>
<dbReference type="GO" id="GO:0004222">
    <property type="term" value="F:metalloendopeptidase activity"/>
    <property type="evidence" value="ECO:0007669"/>
    <property type="project" value="UniProtKB-UniRule"/>
</dbReference>
<evidence type="ECO:0000256" key="7">
    <source>
        <dbReference type="ARBA" id="ARBA00022801"/>
    </source>
</evidence>
<comment type="cofactor">
    <cofactor evidence="12">
        <name>Zn(2+)</name>
        <dbReference type="ChEBI" id="CHEBI:29105"/>
    </cofactor>
    <text evidence="12">Binds 1 zinc ion per subunit.</text>
</comment>
<dbReference type="EMBL" id="CP000250">
    <property type="protein sequence ID" value="ABD09318.1"/>
    <property type="molecule type" value="Genomic_DNA"/>
</dbReference>
<keyword evidence="9 12" id="KW-1133">Transmembrane helix</keyword>
<dbReference type="NCBIfam" id="NF002363">
    <property type="entry name" value="PRK01345.1"/>
    <property type="match status" value="1"/>
</dbReference>
<evidence type="ECO:0000256" key="10">
    <source>
        <dbReference type="ARBA" id="ARBA00023049"/>
    </source>
</evidence>
<dbReference type="RefSeq" id="WP_011443500.1">
    <property type="nucleotide sequence ID" value="NC_007778.1"/>
</dbReference>
<comment type="caution">
    <text evidence="12">Lacks conserved residue(s) required for the propagation of feature annotation.</text>
</comment>
<keyword evidence="16" id="KW-1185">Reference proteome</keyword>
<evidence type="ECO:0000256" key="5">
    <source>
        <dbReference type="ARBA" id="ARBA00022692"/>
    </source>
</evidence>
<evidence type="ECO:0000259" key="14">
    <source>
        <dbReference type="Pfam" id="PF01435"/>
    </source>
</evidence>
<evidence type="ECO:0000256" key="6">
    <source>
        <dbReference type="ARBA" id="ARBA00022723"/>
    </source>
</evidence>
<dbReference type="Proteomes" id="UP000008809">
    <property type="component" value="Chromosome"/>
</dbReference>
<dbReference type="STRING" id="316058.RPB_4635"/>
<dbReference type="HAMAP" id="MF_00188">
    <property type="entry name" value="Pept_M48_protease_HtpX"/>
    <property type="match status" value="1"/>
</dbReference>
<keyword evidence="7 12" id="KW-0378">Hydrolase</keyword>
<dbReference type="KEGG" id="rpb:RPB_4635"/>
<evidence type="ECO:0000256" key="2">
    <source>
        <dbReference type="ARBA" id="ARBA00009779"/>
    </source>
</evidence>
<dbReference type="eggNOG" id="COG0501">
    <property type="taxonomic scope" value="Bacteria"/>
</dbReference>
<keyword evidence="8 12" id="KW-0862">Zinc</keyword>
<feature type="binding site" evidence="12">
    <location>
        <position position="130"/>
    </location>
    <ligand>
        <name>Zn(2+)</name>
        <dbReference type="ChEBI" id="CHEBI:29105"/>
        <note>catalytic</note>
    </ligand>
</feature>
<dbReference type="OrthoDB" id="15218at2"/>
<keyword evidence="5 12" id="KW-0812">Transmembrane</keyword>
<dbReference type="EC" id="3.4.24.-" evidence="12"/>
<evidence type="ECO:0000256" key="4">
    <source>
        <dbReference type="ARBA" id="ARBA00022670"/>
    </source>
</evidence>
<evidence type="ECO:0000256" key="11">
    <source>
        <dbReference type="ARBA" id="ARBA00023136"/>
    </source>
</evidence>
<name>Q2IR42_RHOP2</name>
<keyword evidence="10 12" id="KW-0482">Metalloprotease</keyword>
<evidence type="ECO:0000256" key="8">
    <source>
        <dbReference type="ARBA" id="ARBA00022833"/>
    </source>
</evidence>